<accession>A0AAU9NKY6</accession>
<protein>
    <submittedName>
        <fullName evidence="2">Uncharacterized protein</fullName>
    </submittedName>
</protein>
<reference evidence="2 3" key="1">
    <citation type="submission" date="2022-01" db="EMBL/GenBank/DDBJ databases">
        <authorList>
            <person name="Xiong W."/>
            <person name="Schranz E."/>
        </authorList>
    </citation>
    <scope>NUCLEOTIDE SEQUENCE [LARGE SCALE GENOMIC DNA]</scope>
</reference>
<evidence type="ECO:0000313" key="3">
    <source>
        <dbReference type="Proteomes" id="UP001157418"/>
    </source>
</evidence>
<keyword evidence="3" id="KW-1185">Reference proteome</keyword>
<dbReference type="Proteomes" id="UP001157418">
    <property type="component" value="Unassembled WGS sequence"/>
</dbReference>
<feature type="compositionally biased region" description="Basic and acidic residues" evidence="1">
    <location>
        <begin position="24"/>
        <end position="43"/>
    </location>
</feature>
<dbReference type="AlphaFoldDB" id="A0AAU9NKY6"/>
<comment type="caution">
    <text evidence="2">The sequence shown here is derived from an EMBL/GenBank/DDBJ whole genome shotgun (WGS) entry which is preliminary data.</text>
</comment>
<feature type="region of interest" description="Disordered" evidence="1">
    <location>
        <begin position="1"/>
        <end position="43"/>
    </location>
</feature>
<gene>
    <name evidence="2" type="ORF">LVIROSA_LOCUS24728</name>
</gene>
<dbReference type="EMBL" id="CAKMRJ010004445">
    <property type="protein sequence ID" value="CAH1438466.1"/>
    <property type="molecule type" value="Genomic_DNA"/>
</dbReference>
<proteinExistence type="predicted"/>
<sequence length="78" mass="9042">MKTEPFNQSWSTNRLQKLFPFNKTHQEREDDGGGGKETGDRRGWLHHSDEQLQIHAGLSQGTKRWRVGILQKLLKMGL</sequence>
<evidence type="ECO:0000256" key="1">
    <source>
        <dbReference type="SAM" id="MobiDB-lite"/>
    </source>
</evidence>
<feature type="compositionally biased region" description="Polar residues" evidence="1">
    <location>
        <begin position="1"/>
        <end position="15"/>
    </location>
</feature>
<organism evidence="2 3">
    <name type="scientific">Lactuca virosa</name>
    <dbReference type="NCBI Taxonomy" id="75947"/>
    <lineage>
        <taxon>Eukaryota</taxon>
        <taxon>Viridiplantae</taxon>
        <taxon>Streptophyta</taxon>
        <taxon>Embryophyta</taxon>
        <taxon>Tracheophyta</taxon>
        <taxon>Spermatophyta</taxon>
        <taxon>Magnoliopsida</taxon>
        <taxon>eudicotyledons</taxon>
        <taxon>Gunneridae</taxon>
        <taxon>Pentapetalae</taxon>
        <taxon>asterids</taxon>
        <taxon>campanulids</taxon>
        <taxon>Asterales</taxon>
        <taxon>Asteraceae</taxon>
        <taxon>Cichorioideae</taxon>
        <taxon>Cichorieae</taxon>
        <taxon>Lactucinae</taxon>
        <taxon>Lactuca</taxon>
    </lineage>
</organism>
<evidence type="ECO:0000313" key="2">
    <source>
        <dbReference type="EMBL" id="CAH1438466.1"/>
    </source>
</evidence>
<name>A0AAU9NKY6_9ASTR</name>